<dbReference type="EMBL" id="GGEC01063629">
    <property type="protein sequence ID" value="MBX44113.1"/>
    <property type="molecule type" value="Transcribed_RNA"/>
</dbReference>
<feature type="compositionally biased region" description="Basic and acidic residues" evidence="1">
    <location>
        <begin position="12"/>
        <end position="24"/>
    </location>
</feature>
<sequence>MRHGRSSVNAGERLEPVSEGRGEE</sequence>
<evidence type="ECO:0000256" key="1">
    <source>
        <dbReference type="SAM" id="MobiDB-lite"/>
    </source>
</evidence>
<evidence type="ECO:0000313" key="2">
    <source>
        <dbReference type="EMBL" id="MBX44113.1"/>
    </source>
</evidence>
<organism evidence="2">
    <name type="scientific">Rhizophora mucronata</name>
    <name type="common">Asiatic mangrove</name>
    <dbReference type="NCBI Taxonomy" id="61149"/>
    <lineage>
        <taxon>Eukaryota</taxon>
        <taxon>Viridiplantae</taxon>
        <taxon>Streptophyta</taxon>
        <taxon>Embryophyta</taxon>
        <taxon>Tracheophyta</taxon>
        <taxon>Spermatophyta</taxon>
        <taxon>Magnoliopsida</taxon>
        <taxon>eudicotyledons</taxon>
        <taxon>Gunneridae</taxon>
        <taxon>Pentapetalae</taxon>
        <taxon>rosids</taxon>
        <taxon>fabids</taxon>
        <taxon>Malpighiales</taxon>
        <taxon>Rhizophoraceae</taxon>
        <taxon>Rhizophora</taxon>
    </lineage>
</organism>
<protein>
    <submittedName>
        <fullName evidence="2">Uncharacterized protein</fullName>
    </submittedName>
</protein>
<name>A0A2P2NNQ8_RHIMU</name>
<reference evidence="2" key="1">
    <citation type="submission" date="2018-02" db="EMBL/GenBank/DDBJ databases">
        <title>Rhizophora mucronata_Transcriptome.</title>
        <authorList>
            <person name="Meera S.P."/>
            <person name="Sreeshan A."/>
            <person name="Augustine A."/>
        </authorList>
    </citation>
    <scope>NUCLEOTIDE SEQUENCE</scope>
    <source>
        <tissue evidence="2">Leaf</tissue>
    </source>
</reference>
<proteinExistence type="predicted"/>
<accession>A0A2P2NNQ8</accession>
<feature type="region of interest" description="Disordered" evidence="1">
    <location>
        <begin position="1"/>
        <end position="24"/>
    </location>
</feature>
<dbReference type="AlphaFoldDB" id="A0A2P2NNQ8"/>